<dbReference type="GO" id="GO:0016787">
    <property type="term" value="F:hydrolase activity"/>
    <property type="evidence" value="ECO:0007669"/>
    <property type="project" value="UniProtKB-KW"/>
</dbReference>
<feature type="domain" description="Peptidase M20 dimerisation" evidence="5">
    <location>
        <begin position="228"/>
        <end position="326"/>
    </location>
</feature>
<dbReference type="PIRSF" id="PIRSF005962">
    <property type="entry name" value="Pept_M20D_amidohydro"/>
    <property type="match status" value="1"/>
</dbReference>
<feature type="binding site" evidence="3">
    <location>
        <position position="140"/>
    </location>
    <ligand>
        <name>Mn(2+)</name>
        <dbReference type="ChEBI" id="CHEBI:29035"/>
        <label>2</label>
    </ligand>
</feature>
<feature type="binding site" evidence="3">
    <location>
        <position position="142"/>
    </location>
    <ligand>
        <name>Mn(2+)</name>
        <dbReference type="ChEBI" id="CHEBI:29035"/>
        <label>2</label>
    </ligand>
</feature>
<evidence type="ECO:0000259" key="5">
    <source>
        <dbReference type="Pfam" id="PF07687"/>
    </source>
</evidence>
<dbReference type="SUPFAM" id="SSF53187">
    <property type="entry name" value="Zn-dependent exopeptidases"/>
    <property type="match status" value="1"/>
</dbReference>
<protein>
    <submittedName>
        <fullName evidence="6">N-acyl-L-amino acid amidohydrolase</fullName>
    </submittedName>
</protein>
<dbReference type="AlphaFoldDB" id="A0A150XV27"/>
<dbReference type="NCBIfam" id="TIGR01891">
    <property type="entry name" value="amidohydrolases"/>
    <property type="match status" value="1"/>
</dbReference>
<dbReference type="Pfam" id="PF01546">
    <property type="entry name" value="Peptidase_M20"/>
    <property type="match status" value="1"/>
</dbReference>
<dbReference type="Gene3D" id="3.40.630.10">
    <property type="entry name" value="Zn peptidases"/>
    <property type="match status" value="1"/>
</dbReference>
<sequence length="441" mass="48018">MKRPYQLSLLAFMLLALSAFTFKTDQAPSLKERIIELSKKVEPKVIEWRHHIHENPELSNREFKTAAYITAHLKSLGIEVQEGVAKTGVVGILKGGKPGPIMGLRADMDGLPVKERVDLPWASKIIGEFQGTVVPVMHACGHDTHVAILMGVAEVLSQVKADLKGTIKFIFQPAEEGAPAGEEGGAYLMAKEGVLEGMDAIFGLHINAQTEVGQVKYRPEGIMAAVNSFEIKIKGKQTHGSTPWTGIDPIVTAAQIINNVQTIVSRSMPLTTQAAVVSFGKIEAGVRSNIIPEEATLVGTIRTLDADMRERLFERLRTIVKSTAESNEAEATLYIDKGYPITYNDPQLTAKMAGTFVDVMGAENVTPNMNAITGAEDFSFFQEKIPGLYFFIGGAPKGVDAEKQAPHHTPDFYVDDAGMLTGINLLSRMVVDYPEVTISKK</sequence>
<dbReference type="InterPro" id="IPR017439">
    <property type="entry name" value="Amidohydrolase"/>
</dbReference>
<proteinExistence type="inferred from homology"/>
<keyword evidence="4" id="KW-0732">Signal</keyword>
<dbReference type="PANTHER" id="PTHR11014:SF63">
    <property type="entry name" value="METALLOPEPTIDASE, PUTATIVE (AFU_ORTHOLOGUE AFUA_6G09600)-RELATED"/>
    <property type="match status" value="1"/>
</dbReference>
<feature type="binding site" evidence="3">
    <location>
        <position position="176"/>
    </location>
    <ligand>
        <name>Mn(2+)</name>
        <dbReference type="ChEBI" id="CHEBI:29035"/>
        <label>2</label>
    </ligand>
</feature>
<dbReference type="GO" id="GO:0046872">
    <property type="term" value="F:metal ion binding"/>
    <property type="evidence" value="ECO:0007669"/>
    <property type="project" value="UniProtKB-KW"/>
</dbReference>
<evidence type="ECO:0000313" key="7">
    <source>
        <dbReference type="Proteomes" id="UP000075615"/>
    </source>
</evidence>
<keyword evidence="3" id="KW-0464">Manganese</keyword>
<keyword evidence="3" id="KW-0479">Metal-binding</keyword>
<dbReference type="EMBL" id="LRDB01000003">
    <property type="protein sequence ID" value="KYG82494.1"/>
    <property type="molecule type" value="Genomic_DNA"/>
</dbReference>
<dbReference type="RefSeq" id="WP_068412519.1">
    <property type="nucleotide sequence ID" value="NZ_LRDB01000003.1"/>
</dbReference>
<dbReference type="InterPro" id="IPR002933">
    <property type="entry name" value="Peptidase_M20"/>
</dbReference>
<dbReference type="Pfam" id="PF07687">
    <property type="entry name" value="M20_dimer"/>
    <property type="match status" value="1"/>
</dbReference>
<dbReference type="FunFam" id="3.30.70.360:FF:000014">
    <property type="entry name" value="N-acyl-L-amino acid amidohydrolase"/>
    <property type="match status" value="1"/>
</dbReference>
<dbReference type="OrthoDB" id="9776731at2"/>
<feature type="signal peptide" evidence="4">
    <location>
        <begin position="1"/>
        <end position="21"/>
    </location>
</feature>
<feature type="chain" id="PRO_5007575253" evidence="4">
    <location>
        <begin position="22"/>
        <end position="441"/>
    </location>
</feature>
<dbReference type="Gene3D" id="3.30.70.360">
    <property type="match status" value="1"/>
</dbReference>
<dbReference type="STRING" id="296218.AWN68_14665"/>
<name>A0A150XV27_9BACT</name>
<dbReference type="InterPro" id="IPR036264">
    <property type="entry name" value="Bact_exopeptidase_dim_dom"/>
</dbReference>
<evidence type="ECO:0000256" key="3">
    <source>
        <dbReference type="PIRSR" id="PIRSR005962-1"/>
    </source>
</evidence>
<feature type="binding site" evidence="3">
    <location>
        <position position="205"/>
    </location>
    <ligand>
        <name>Mn(2+)</name>
        <dbReference type="ChEBI" id="CHEBI:29035"/>
        <label>2</label>
    </ligand>
</feature>
<evidence type="ECO:0000256" key="4">
    <source>
        <dbReference type="SAM" id="SignalP"/>
    </source>
</evidence>
<evidence type="ECO:0000256" key="1">
    <source>
        <dbReference type="ARBA" id="ARBA00006153"/>
    </source>
</evidence>
<dbReference type="SUPFAM" id="SSF55031">
    <property type="entry name" value="Bacterial exopeptidase dimerisation domain"/>
    <property type="match status" value="1"/>
</dbReference>
<feature type="binding site" evidence="3">
    <location>
        <position position="408"/>
    </location>
    <ligand>
        <name>Mn(2+)</name>
        <dbReference type="ChEBI" id="CHEBI:29035"/>
        <label>2</label>
    </ligand>
</feature>
<comment type="caution">
    <text evidence="6">The sequence shown here is derived from an EMBL/GenBank/DDBJ whole genome shotgun (WGS) entry which is preliminary data.</text>
</comment>
<reference evidence="6 7" key="1">
    <citation type="submission" date="2016-01" db="EMBL/GenBank/DDBJ databases">
        <title>Genome sequencing of Roseivirga echinicomitans KMM 6058.</title>
        <authorList>
            <person name="Selvaratnam C."/>
            <person name="Thevarajoo S."/>
            <person name="Goh K.M."/>
            <person name="Ee R."/>
            <person name="Chan K.-G."/>
            <person name="Chong C.S."/>
        </authorList>
    </citation>
    <scope>NUCLEOTIDE SEQUENCE [LARGE SCALE GENOMIC DNA]</scope>
    <source>
        <strain evidence="6 7">KMM 6058</strain>
    </source>
</reference>
<gene>
    <name evidence="6" type="ORF">AWN68_14665</name>
</gene>
<keyword evidence="7" id="KW-1185">Reference proteome</keyword>
<accession>A0A150XV27</accession>
<comment type="cofactor">
    <cofactor evidence="3">
        <name>Mn(2+)</name>
        <dbReference type="ChEBI" id="CHEBI:29035"/>
    </cofactor>
    <text evidence="3">The Mn(2+) ion enhances activity.</text>
</comment>
<evidence type="ECO:0000256" key="2">
    <source>
        <dbReference type="ARBA" id="ARBA00022801"/>
    </source>
</evidence>
<dbReference type="InterPro" id="IPR011650">
    <property type="entry name" value="Peptidase_M20_dimer"/>
</dbReference>
<comment type="similarity">
    <text evidence="1">Belongs to the peptidase M20 family.</text>
</comment>
<evidence type="ECO:0000313" key="6">
    <source>
        <dbReference type="EMBL" id="KYG82494.1"/>
    </source>
</evidence>
<dbReference type="Proteomes" id="UP000075615">
    <property type="component" value="Unassembled WGS sequence"/>
</dbReference>
<keyword evidence="2 6" id="KW-0378">Hydrolase</keyword>
<organism evidence="6 7">
    <name type="scientific">Roseivirga echinicomitans</name>
    <dbReference type="NCBI Taxonomy" id="296218"/>
    <lineage>
        <taxon>Bacteria</taxon>
        <taxon>Pseudomonadati</taxon>
        <taxon>Bacteroidota</taxon>
        <taxon>Cytophagia</taxon>
        <taxon>Cytophagales</taxon>
        <taxon>Roseivirgaceae</taxon>
        <taxon>Roseivirga</taxon>
    </lineage>
</organism>
<dbReference type="PANTHER" id="PTHR11014">
    <property type="entry name" value="PEPTIDASE M20 FAMILY MEMBER"/>
    <property type="match status" value="1"/>
</dbReference>